<accession>A0ABS4K5J2</accession>
<protein>
    <submittedName>
        <fullName evidence="1">GrpB-like predicted nucleotidyltransferase (UPF0157 family)</fullName>
    </submittedName>
</protein>
<evidence type="ECO:0000313" key="1">
    <source>
        <dbReference type="EMBL" id="MBP2023053.1"/>
    </source>
</evidence>
<dbReference type="InterPro" id="IPR007344">
    <property type="entry name" value="GrpB/CoaE"/>
</dbReference>
<reference evidence="1 2" key="1">
    <citation type="submission" date="2021-03" db="EMBL/GenBank/DDBJ databases">
        <title>Genomic Encyclopedia of Type Strains, Phase IV (KMG-IV): sequencing the most valuable type-strain genomes for metagenomic binning, comparative biology and taxonomic classification.</title>
        <authorList>
            <person name="Goeker M."/>
        </authorList>
    </citation>
    <scope>NUCLEOTIDE SEQUENCE [LARGE SCALE GENOMIC DNA]</scope>
    <source>
        <strain evidence="1 2">DSM 28650</strain>
    </source>
</reference>
<organism evidence="1 2">
    <name type="scientific">Clostridium punense</name>
    <dbReference type="NCBI Taxonomy" id="1054297"/>
    <lineage>
        <taxon>Bacteria</taxon>
        <taxon>Bacillati</taxon>
        <taxon>Bacillota</taxon>
        <taxon>Clostridia</taxon>
        <taxon>Eubacteriales</taxon>
        <taxon>Clostridiaceae</taxon>
        <taxon>Clostridium</taxon>
    </lineage>
</organism>
<proteinExistence type="predicted"/>
<evidence type="ECO:0000313" key="2">
    <source>
        <dbReference type="Proteomes" id="UP001519308"/>
    </source>
</evidence>
<gene>
    <name evidence="1" type="ORF">J2Z44_002878</name>
</gene>
<dbReference type="RefSeq" id="WP_209649710.1">
    <property type="nucleotide sequence ID" value="NZ_JAGGLL010000022.1"/>
</dbReference>
<name>A0ABS4K5J2_9CLOT</name>
<dbReference type="EMBL" id="JAGGLL010000022">
    <property type="protein sequence ID" value="MBP2023053.1"/>
    <property type="molecule type" value="Genomic_DNA"/>
</dbReference>
<dbReference type="Proteomes" id="UP001519308">
    <property type="component" value="Unassembled WGS sequence"/>
</dbReference>
<dbReference type="Pfam" id="PF04229">
    <property type="entry name" value="GrpB"/>
    <property type="match status" value="1"/>
</dbReference>
<dbReference type="SUPFAM" id="SSF81301">
    <property type="entry name" value="Nucleotidyltransferase"/>
    <property type="match status" value="1"/>
</dbReference>
<sequence>MIGLKRGHVELEEYTNEWHKLYQIEEQTLKNLIKEYLTDIQHIGSTSVEGLKAKPIIDIIIGVKNFNDLEIIIEKLQQGRYIHRPNASTKERILFVKGSEEERTHHIHIVQWMGKEWNNNILFRDYLRKYSEVAKEYSDLKDKLAEQFKEDRSSYTSGKDQFIQGVIERAKREFL</sequence>
<dbReference type="PANTHER" id="PTHR34822">
    <property type="entry name" value="GRPB DOMAIN PROTEIN (AFU_ORTHOLOGUE AFUA_1G01530)"/>
    <property type="match status" value="1"/>
</dbReference>
<keyword evidence="2" id="KW-1185">Reference proteome</keyword>
<dbReference type="Gene3D" id="3.30.460.10">
    <property type="entry name" value="Beta Polymerase, domain 2"/>
    <property type="match status" value="1"/>
</dbReference>
<dbReference type="InterPro" id="IPR043519">
    <property type="entry name" value="NT_sf"/>
</dbReference>
<dbReference type="PANTHER" id="PTHR34822:SF1">
    <property type="entry name" value="GRPB FAMILY PROTEIN"/>
    <property type="match status" value="1"/>
</dbReference>
<comment type="caution">
    <text evidence="1">The sequence shown here is derived from an EMBL/GenBank/DDBJ whole genome shotgun (WGS) entry which is preliminary data.</text>
</comment>